<evidence type="ECO:0000313" key="2">
    <source>
        <dbReference type="Proteomes" id="UP000035642"/>
    </source>
</evidence>
<sequence>MTMVSSMTTVALSLNSSTLIVEETATETPTATTLPMSTIRETTTITTKPRATVPIATSTIGEPITATTTPNLGTIVWQTARVMTEQLGQPERRVMKAVRILPSVRLKPKNSTLNGTKMRKTNLKLPTLTSRIKALRDKEPEHPLIDLQEFLSVSQEGEGEVKDRNSSTPRFSTVETNGMPEIMEKRVNRELKTSLGGKISRQQSEQTLKGERATSHVEKDPFIIQTNSAGFLIKNSGIEKREGVAMAVEKENDEKKDEDTSGELVIQSSSTSTKKALFKQNSILHEVDGNTNIWDFTRGEERAELLLHRKAIDFLRAKIESLEKQLTKR</sequence>
<proteinExistence type="predicted"/>
<accession>A0A0K0D1W7</accession>
<feature type="region of interest" description="Disordered" evidence="1">
    <location>
        <begin position="155"/>
        <end position="174"/>
    </location>
</feature>
<keyword evidence="2" id="KW-1185">Reference proteome</keyword>
<evidence type="ECO:0000256" key="1">
    <source>
        <dbReference type="SAM" id="MobiDB-lite"/>
    </source>
</evidence>
<reference evidence="2" key="1">
    <citation type="submission" date="2012-09" db="EMBL/GenBank/DDBJ databases">
        <authorList>
            <person name="Martin A.A."/>
        </authorList>
    </citation>
    <scope>NUCLEOTIDE SEQUENCE</scope>
</reference>
<dbReference type="AlphaFoldDB" id="A0A0K0D1W7"/>
<dbReference type="Proteomes" id="UP000035642">
    <property type="component" value="Unassembled WGS sequence"/>
</dbReference>
<organism evidence="2 3">
    <name type="scientific">Angiostrongylus cantonensis</name>
    <name type="common">Rat lungworm</name>
    <dbReference type="NCBI Taxonomy" id="6313"/>
    <lineage>
        <taxon>Eukaryota</taxon>
        <taxon>Metazoa</taxon>
        <taxon>Ecdysozoa</taxon>
        <taxon>Nematoda</taxon>
        <taxon>Chromadorea</taxon>
        <taxon>Rhabditida</taxon>
        <taxon>Rhabditina</taxon>
        <taxon>Rhabditomorpha</taxon>
        <taxon>Strongyloidea</taxon>
        <taxon>Metastrongylidae</taxon>
        <taxon>Angiostrongylus</taxon>
    </lineage>
</organism>
<name>A0A0K0D1W7_ANGCA</name>
<protein>
    <submittedName>
        <fullName evidence="3">Mucin-5AC-like</fullName>
    </submittedName>
</protein>
<evidence type="ECO:0000313" key="3">
    <source>
        <dbReference type="WBParaSite" id="ACAC_0000406201-mRNA-1"/>
    </source>
</evidence>
<reference evidence="3" key="2">
    <citation type="submission" date="2017-02" db="UniProtKB">
        <authorList>
            <consortium name="WormBaseParasite"/>
        </authorList>
    </citation>
    <scope>IDENTIFICATION</scope>
</reference>
<dbReference type="WBParaSite" id="ACAC_0000406201-mRNA-1">
    <property type="protein sequence ID" value="ACAC_0000406201-mRNA-1"/>
    <property type="gene ID" value="ACAC_0000406201"/>
</dbReference>